<sequence>MKLFSKDIKVREYLAEIDPALILYDGFDSAIIGVGERCGMEQVVIYDKDKMIIIMIERDGMTEEEAIEYYDFNINSAYIGKRTPIVIESIDL</sequence>
<comment type="caution">
    <text evidence="1">The sequence shown here is derived from an EMBL/GenBank/DDBJ whole genome shotgun (WGS) entry which is preliminary data.</text>
</comment>
<reference evidence="1 2" key="1">
    <citation type="submission" date="2018-11" db="EMBL/GenBank/DDBJ databases">
        <title>Genome sequencing and assembly of Clostridium tagluense strain A121.</title>
        <authorList>
            <person name="Murakami T."/>
            <person name="Segawa T."/>
            <person name="Shcherbakova V.A."/>
            <person name="Mori H."/>
            <person name="Yoshimura Y."/>
        </authorList>
    </citation>
    <scope>NUCLEOTIDE SEQUENCE [LARGE SCALE GENOMIC DNA]</scope>
    <source>
        <strain evidence="1 2">A121</strain>
    </source>
</reference>
<dbReference type="EMBL" id="BHYK01000045">
    <property type="protein sequence ID" value="GCD12897.1"/>
    <property type="molecule type" value="Genomic_DNA"/>
</dbReference>
<dbReference type="AlphaFoldDB" id="A0A401UTM8"/>
<dbReference type="OrthoDB" id="8779859at2"/>
<organism evidence="1 2">
    <name type="scientific">Clostridium tagluense</name>
    <dbReference type="NCBI Taxonomy" id="360422"/>
    <lineage>
        <taxon>Bacteria</taxon>
        <taxon>Bacillati</taxon>
        <taxon>Bacillota</taxon>
        <taxon>Clostridia</taxon>
        <taxon>Eubacteriales</taxon>
        <taxon>Clostridiaceae</taxon>
        <taxon>Clostridium</taxon>
    </lineage>
</organism>
<evidence type="ECO:0000313" key="2">
    <source>
        <dbReference type="Proteomes" id="UP000287872"/>
    </source>
</evidence>
<gene>
    <name evidence="1" type="ORF">Ctaglu_45200</name>
</gene>
<dbReference type="RefSeq" id="WP_125005963.1">
    <property type="nucleotide sequence ID" value="NZ_BHYK01000045.1"/>
</dbReference>
<protein>
    <submittedName>
        <fullName evidence="1">Uncharacterized protein</fullName>
    </submittedName>
</protein>
<dbReference type="Proteomes" id="UP000287872">
    <property type="component" value="Unassembled WGS sequence"/>
</dbReference>
<proteinExistence type="predicted"/>
<evidence type="ECO:0000313" key="1">
    <source>
        <dbReference type="EMBL" id="GCD12897.1"/>
    </source>
</evidence>
<name>A0A401UTM8_9CLOT</name>
<accession>A0A401UTM8</accession>
<keyword evidence="2" id="KW-1185">Reference proteome</keyword>